<dbReference type="PANTHER" id="PTHR11993:SF10">
    <property type="entry name" value="NADH DEHYDROGENASE [UBIQUINONE] IRON-SULFUR PROTEIN 2, MITOCHONDRIAL"/>
    <property type="match status" value="1"/>
</dbReference>
<evidence type="ECO:0000256" key="4">
    <source>
        <dbReference type="ARBA" id="ARBA00022475"/>
    </source>
</evidence>
<feature type="domain" description="NADH-quinone oxidoreductase subunit D" evidence="11">
    <location>
        <begin position="303"/>
        <end position="553"/>
    </location>
</feature>
<comment type="subunit">
    <text evidence="8">NDH-1 is composed of 13 different subunits. Subunits NuoB, CD, E, F, and G constitute the peripheral sector of the complex.</text>
</comment>
<feature type="domain" description="NADH:ubiquinone oxidoreductase 30kDa subunit" evidence="10">
    <location>
        <begin position="43"/>
        <end position="158"/>
    </location>
</feature>
<name>A0ABD5PDP1_9EURY</name>
<dbReference type="InterPro" id="IPR029014">
    <property type="entry name" value="NiFe-Hase_large"/>
</dbReference>
<dbReference type="InterPro" id="IPR020396">
    <property type="entry name" value="NADH_UbQ_OxRdtase_CS"/>
</dbReference>
<keyword evidence="13" id="KW-1185">Reference proteome</keyword>
<comment type="caution">
    <text evidence="12">The sequence shown here is derived from an EMBL/GenBank/DDBJ whole genome shotgun (WGS) entry which is preliminary data.</text>
</comment>
<dbReference type="InterPro" id="IPR001135">
    <property type="entry name" value="NADH_Q_OxRdtase_suD"/>
</dbReference>
<dbReference type="SUPFAM" id="SSF56762">
    <property type="entry name" value="HydB/Nqo4-like"/>
    <property type="match status" value="1"/>
</dbReference>
<accession>A0ABD5PDP1</accession>
<organism evidence="12 13">
    <name type="scientific">Halobium salinum</name>
    <dbReference type="NCBI Taxonomy" id="1364940"/>
    <lineage>
        <taxon>Archaea</taxon>
        <taxon>Methanobacteriati</taxon>
        <taxon>Methanobacteriota</taxon>
        <taxon>Stenosarchaea group</taxon>
        <taxon>Halobacteria</taxon>
        <taxon>Halobacteriales</taxon>
        <taxon>Haloferacaceae</taxon>
        <taxon>Halobium</taxon>
    </lineage>
</organism>
<evidence type="ECO:0000259" key="11">
    <source>
        <dbReference type="Pfam" id="PF00346"/>
    </source>
</evidence>
<evidence type="ECO:0000256" key="5">
    <source>
        <dbReference type="ARBA" id="ARBA00023027"/>
    </source>
</evidence>
<keyword evidence="3" id="KW-0813">Transport</keyword>
<evidence type="ECO:0000256" key="1">
    <source>
        <dbReference type="ARBA" id="ARBA00004202"/>
    </source>
</evidence>
<sequence length="553" mass="62449">MSSQSPAPSLSAATDDHRADELADLLGPLAVGRDDHLHAPGFVVRPDTVQDALSRLRDEAGFDHCSCVTAQEYEDRYETVYHLKSYDDPTDEVSVVVPASKANPVSESADAVFRTADWHEREAYDLVGIEYDDHPDLRRILLPETWQGHPLSMDYDRDRPQIVRYDENANPVAADEREADTMLLNIGPHHPATHGVLHLEAVLDGEQVVDVEPDIGYIHRCEEQMAQQGTYRYQIMPYPDRWDWGGGGILNEWSYARAAETLADIDVPEYAQVIRTMSAELSRILAHMLAVGAYALDVIGDFTATFMYAINERERVQNLLEDLTGQRLMFNYFRLGGVVWDLPEPREEWFEKVRDYLDGLPHRLEEFHDLLTGNEIIQMRTVDTGELDPDVAKSYGCTGPVARGSGIDYDIRRDDPYGYYDELDWDVAVEEGCDNYARLLVRLREVEESAKIVDQCVDRLEDWPEDDRTIQSNVPRTIRPDDGTEVYTAVEAAKGELGIYIRADGTDTPARFKIRGPSFSNLQALPEMAEGEHIPDLIASLGSLDTIMGEVDR</sequence>
<evidence type="ECO:0000256" key="8">
    <source>
        <dbReference type="ARBA" id="ARBA00038617"/>
    </source>
</evidence>
<keyword evidence="6" id="KW-0472">Membrane</keyword>
<evidence type="ECO:0000256" key="7">
    <source>
        <dbReference type="ARBA" id="ARBA00023268"/>
    </source>
</evidence>
<keyword evidence="7" id="KW-0511">Multifunctional enzyme</keyword>
<dbReference type="Proteomes" id="UP001595921">
    <property type="component" value="Unassembled WGS sequence"/>
</dbReference>
<dbReference type="GO" id="GO:0003824">
    <property type="term" value="F:catalytic activity"/>
    <property type="evidence" value="ECO:0007669"/>
    <property type="project" value="UniProtKB-KW"/>
</dbReference>
<gene>
    <name evidence="12" type="ORF">ACFO0N_13190</name>
</gene>
<keyword evidence="5" id="KW-0520">NAD</keyword>
<dbReference type="InterPro" id="IPR022885">
    <property type="entry name" value="NDH1_su_D/H"/>
</dbReference>
<dbReference type="PROSITE" id="PS00542">
    <property type="entry name" value="COMPLEX1_30K"/>
    <property type="match status" value="1"/>
</dbReference>
<dbReference type="RefSeq" id="WP_267619828.1">
    <property type="nucleotide sequence ID" value="NZ_JAODIW010000004.1"/>
</dbReference>
<dbReference type="EMBL" id="JBHSDS010000007">
    <property type="protein sequence ID" value="MFC4358898.1"/>
    <property type="molecule type" value="Genomic_DNA"/>
</dbReference>
<reference evidence="12 13" key="1">
    <citation type="journal article" date="2019" name="Int. J. Syst. Evol. Microbiol.">
        <title>The Global Catalogue of Microorganisms (GCM) 10K type strain sequencing project: providing services to taxonomists for standard genome sequencing and annotation.</title>
        <authorList>
            <consortium name="The Broad Institute Genomics Platform"/>
            <consortium name="The Broad Institute Genome Sequencing Center for Infectious Disease"/>
            <person name="Wu L."/>
            <person name="Ma J."/>
        </authorList>
    </citation>
    <scope>NUCLEOTIDE SEQUENCE [LARGE SCALE GENOMIC DNA]</scope>
    <source>
        <strain evidence="12 13">CGMCC 1.12553</strain>
    </source>
</reference>
<dbReference type="Pfam" id="PF00346">
    <property type="entry name" value="Complex1_49kDa"/>
    <property type="match status" value="1"/>
</dbReference>
<evidence type="ECO:0000256" key="3">
    <source>
        <dbReference type="ARBA" id="ARBA00022448"/>
    </source>
</evidence>
<evidence type="ECO:0000313" key="13">
    <source>
        <dbReference type="Proteomes" id="UP001595921"/>
    </source>
</evidence>
<dbReference type="InterPro" id="IPR001268">
    <property type="entry name" value="NADH_UbQ_OxRdtase_30kDa_su"/>
</dbReference>
<dbReference type="Gene3D" id="3.30.460.80">
    <property type="entry name" value="NADH:ubiquinone oxidoreductase, 30kDa subunit"/>
    <property type="match status" value="1"/>
</dbReference>
<dbReference type="PANTHER" id="PTHR11993">
    <property type="entry name" value="NADH-UBIQUINONE OXIDOREDUCTASE 49 KDA SUBUNIT"/>
    <property type="match status" value="1"/>
</dbReference>
<comment type="catalytic activity">
    <reaction evidence="9">
        <text>a quinone + NADH + 5 H(+)(in) = a quinol + NAD(+) + 4 H(+)(out)</text>
        <dbReference type="Rhea" id="RHEA:57888"/>
        <dbReference type="ChEBI" id="CHEBI:15378"/>
        <dbReference type="ChEBI" id="CHEBI:24646"/>
        <dbReference type="ChEBI" id="CHEBI:57540"/>
        <dbReference type="ChEBI" id="CHEBI:57945"/>
        <dbReference type="ChEBI" id="CHEBI:132124"/>
    </reaction>
</comment>
<dbReference type="AlphaFoldDB" id="A0ABD5PDP1"/>
<evidence type="ECO:0000259" key="10">
    <source>
        <dbReference type="Pfam" id="PF00329"/>
    </source>
</evidence>
<evidence type="ECO:0000256" key="6">
    <source>
        <dbReference type="ARBA" id="ARBA00023136"/>
    </source>
</evidence>
<dbReference type="InterPro" id="IPR037232">
    <property type="entry name" value="NADH_quin_OxRdtase_su_C/D-like"/>
</dbReference>
<dbReference type="Pfam" id="PF00329">
    <property type="entry name" value="Complex1_30kDa"/>
    <property type="match status" value="1"/>
</dbReference>
<dbReference type="Gene3D" id="1.10.645.10">
    <property type="entry name" value="Cytochrome-c3 Hydrogenase, chain B"/>
    <property type="match status" value="1"/>
</dbReference>
<dbReference type="NCBIfam" id="NF004739">
    <property type="entry name" value="PRK06075.1"/>
    <property type="match status" value="1"/>
</dbReference>
<proteinExistence type="inferred from homology"/>
<protein>
    <submittedName>
        <fullName evidence="12">NADH-quinone oxidoreductase subunit D</fullName>
    </submittedName>
</protein>
<keyword evidence="4" id="KW-1003">Cell membrane</keyword>
<comment type="subcellular location">
    <subcellularLocation>
        <location evidence="1">Cell membrane</location>
        <topology evidence="1">Peripheral membrane protein</topology>
    </subcellularLocation>
</comment>
<dbReference type="SUPFAM" id="SSF143243">
    <property type="entry name" value="Nqo5-like"/>
    <property type="match status" value="1"/>
</dbReference>
<evidence type="ECO:0000313" key="12">
    <source>
        <dbReference type="EMBL" id="MFC4358898.1"/>
    </source>
</evidence>
<comment type="similarity">
    <text evidence="2">In the C-terminal section; belongs to the complex I 49 kDa subunit family.</text>
</comment>
<evidence type="ECO:0000256" key="2">
    <source>
        <dbReference type="ARBA" id="ARBA00010019"/>
    </source>
</evidence>
<evidence type="ECO:0000256" key="9">
    <source>
        <dbReference type="ARBA" id="ARBA00047712"/>
    </source>
</evidence>
<dbReference type="GO" id="GO:0005886">
    <property type="term" value="C:plasma membrane"/>
    <property type="evidence" value="ECO:0007669"/>
    <property type="project" value="UniProtKB-SubCell"/>
</dbReference>